<evidence type="ECO:0000313" key="19">
    <source>
        <dbReference type="Proteomes" id="UP000510862"/>
    </source>
</evidence>
<dbReference type="GO" id="GO:0016020">
    <property type="term" value="C:membrane"/>
    <property type="evidence" value="ECO:0007669"/>
    <property type="project" value="InterPro"/>
</dbReference>
<reference evidence="15 17" key="1">
    <citation type="submission" date="2018-06" db="EMBL/GenBank/DDBJ databases">
        <title>Recombination Drives Gene Content and Phenotype Evolution in Wild Type E. coli Strains.</title>
        <authorList>
            <person name="Field C.M."/>
            <person name="Silander O.K."/>
            <person name="Van Nimwegen E."/>
        </authorList>
    </citation>
    <scope>NUCLEOTIDE SEQUENCE [LARGE SCALE GENOMIC DNA]</scope>
    <source>
        <strain evidence="15 17">SC344</strain>
    </source>
</reference>
<dbReference type="GeneID" id="86948314"/>
<reference evidence="11 23" key="4">
    <citation type="submission" date="2021-05" db="EMBL/GenBank/DDBJ databases">
        <title>Genome sequence of E. marmotae isolates.</title>
        <authorList>
            <person name="Binsker U."/>
            <person name="Hammerl J.A."/>
        </authorList>
    </citation>
    <scope>NUCLEOTIDE SEQUENCE [LARGE SCALE GENOMIC DNA]</scope>
    <source>
        <strain evidence="11 23">21-MO00586</strain>
    </source>
</reference>
<keyword evidence="4 9" id="KW-0762">Sugar transport</keyword>
<sequence length="133" mass="14703">MNQFDIIILTHGEAGNYLLSSSEMIVGKTKNSTSLSLQPGMSPETLMLQVKAVLRPGIDTLIFTDIYGGTPSNIALLLSKDFPIRCISGVNLAMLIEANMLQDSDEILTFEEYVQHVHDAGKEMVQTYYFNKG</sequence>
<dbReference type="Pfam" id="PF03610">
    <property type="entry name" value="EIIA-man"/>
    <property type="match status" value="1"/>
</dbReference>
<evidence type="ECO:0000313" key="20">
    <source>
        <dbReference type="Proteomes" id="UP000512115"/>
    </source>
</evidence>
<reference evidence="19 20" key="3">
    <citation type="submission" date="2020-06" db="EMBL/GenBank/DDBJ databases">
        <title>REHAB project genomes.</title>
        <authorList>
            <person name="Shaw L.P."/>
        </authorList>
    </citation>
    <scope>NUCLEOTIDE SEQUENCE [LARGE SCALE GENOMIC DNA]</scope>
    <source>
        <strain evidence="12 19">RHB42-C09</strain>
        <strain evidence="9 22">RHBSTW-00604</strain>
        <strain evidence="14 21">RHBSTW-00777</strain>
        <strain evidence="13 20">RHBSTW-00814</strain>
    </source>
</reference>
<evidence type="ECO:0000256" key="2">
    <source>
        <dbReference type="ARBA" id="ARBA00022448"/>
    </source>
</evidence>
<evidence type="ECO:0000256" key="7">
    <source>
        <dbReference type="ARBA" id="ARBA00022777"/>
    </source>
</evidence>
<dbReference type="EMBL" id="QONO01000240">
    <property type="protein sequence ID" value="RDR22094.1"/>
    <property type="molecule type" value="Genomic_DNA"/>
</dbReference>
<evidence type="ECO:0000313" key="10">
    <source>
        <dbReference type="EMBL" id="MCR6675509.1"/>
    </source>
</evidence>
<evidence type="ECO:0000256" key="5">
    <source>
        <dbReference type="ARBA" id="ARBA00022679"/>
    </source>
</evidence>
<evidence type="ECO:0000256" key="1">
    <source>
        <dbReference type="ARBA" id="ARBA00004496"/>
    </source>
</evidence>
<name>A0A370V1U9_9ESCH</name>
<keyword evidence="23" id="KW-1185">Reference proteome</keyword>
<evidence type="ECO:0000313" key="12">
    <source>
        <dbReference type="EMBL" id="QLP28831.1"/>
    </source>
</evidence>
<dbReference type="Proteomes" id="UP000510862">
    <property type="component" value="Chromosome"/>
</dbReference>
<evidence type="ECO:0000313" key="17">
    <source>
        <dbReference type="Proteomes" id="UP000254454"/>
    </source>
</evidence>
<evidence type="ECO:0000313" key="23">
    <source>
        <dbReference type="Proteomes" id="UP001235723"/>
    </source>
</evidence>
<dbReference type="InterPro" id="IPR004701">
    <property type="entry name" value="PTS_EIIA_man-typ"/>
</dbReference>
<dbReference type="EMBL" id="JANPXH010000005">
    <property type="protein sequence ID" value="MCR6675509.1"/>
    <property type="molecule type" value="Genomic_DNA"/>
</dbReference>
<evidence type="ECO:0000313" key="21">
    <source>
        <dbReference type="Proteomes" id="UP000512146"/>
    </source>
</evidence>
<dbReference type="InterPro" id="IPR033887">
    <property type="entry name" value="PTS_IIA_man"/>
</dbReference>
<dbReference type="Proteomes" id="UP000512146">
    <property type="component" value="Chromosome"/>
</dbReference>
<evidence type="ECO:0000259" key="8">
    <source>
        <dbReference type="PROSITE" id="PS51096"/>
    </source>
</evidence>
<dbReference type="Proteomes" id="UP000512115">
    <property type="component" value="Chromosome"/>
</dbReference>
<dbReference type="RefSeq" id="WP_001071222.1">
    <property type="nucleotide sequence ID" value="NZ_CACSXJ020000007.1"/>
</dbReference>
<keyword evidence="7" id="KW-0418">Kinase</keyword>
<dbReference type="InterPro" id="IPR051471">
    <property type="entry name" value="Bacterial_PTS_sugar_comp"/>
</dbReference>
<keyword evidence="6" id="KW-0598">Phosphotransferase system</keyword>
<keyword evidence="5" id="KW-0808">Transferase</keyword>
<feature type="domain" description="PTS EIIA type-4" evidence="8">
    <location>
        <begin position="3"/>
        <end position="125"/>
    </location>
</feature>
<dbReference type="Gene3D" id="3.40.50.510">
    <property type="entry name" value="Phosphotransferase system, mannose-type IIA component"/>
    <property type="match status" value="1"/>
</dbReference>
<reference evidence="16 18" key="2">
    <citation type="submission" date="2018-12" db="EMBL/GenBank/DDBJ databases">
        <authorList>
            <consortium name="Pathogen Informatics"/>
        </authorList>
    </citation>
    <scope>NUCLEOTIDE SEQUENCE [LARGE SCALE GENOMIC DNA]</scope>
    <source>
        <strain evidence="16 18">NCTC8196</strain>
    </source>
</reference>
<dbReference type="EMBL" id="JAHCRT010000005">
    <property type="protein sequence ID" value="MDQ9293765.1"/>
    <property type="molecule type" value="Genomic_DNA"/>
</dbReference>
<proteinExistence type="predicted"/>
<dbReference type="Proteomes" id="UP000277464">
    <property type="component" value="Chromosome"/>
</dbReference>
<dbReference type="PANTHER" id="PTHR33799:SF1">
    <property type="entry name" value="PTS SYSTEM MANNOSE-SPECIFIC EIIAB COMPONENT-RELATED"/>
    <property type="match status" value="1"/>
</dbReference>
<keyword evidence="3" id="KW-0963">Cytoplasm</keyword>
<dbReference type="AlphaFoldDB" id="A0A370V1U9"/>
<accession>A0A370V1U9</accession>
<evidence type="ECO:0000313" key="13">
    <source>
        <dbReference type="EMBL" id="QLV02539.1"/>
    </source>
</evidence>
<dbReference type="EMBL" id="CP058207">
    <property type="protein sequence ID" value="QLP28831.1"/>
    <property type="molecule type" value="Genomic_DNA"/>
</dbReference>
<evidence type="ECO:0000313" key="18">
    <source>
        <dbReference type="Proteomes" id="UP000277464"/>
    </source>
</evidence>
<keyword evidence="2" id="KW-0813">Transport</keyword>
<dbReference type="GO" id="GO:0005737">
    <property type="term" value="C:cytoplasm"/>
    <property type="evidence" value="ECO:0007669"/>
    <property type="project" value="UniProtKB-SubCell"/>
</dbReference>
<dbReference type="EMBL" id="LR134270">
    <property type="protein sequence ID" value="VED82166.1"/>
    <property type="molecule type" value="Genomic_DNA"/>
</dbReference>
<organism evidence="15 17">
    <name type="scientific">Escherichia marmotae</name>
    <dbReference type="NCBI Taxonomy" id="1499973"/>
    <lineage>
        <taxon>Bacteria</taxon>
        <taxon>Pseudomonadati</taxon>
        <taxon>Pseudomonadota</taxon>
        <taxon>Gammaproteobacteria</taxon>
        <taxon>Enterobacterales</taxon>
        <taxon>Enterobacteriaceae</taxon>
        <taxon>Escherichia</taxon>
    </lineage>
</organism>
<dbReference type="Proteomes" id="UP000254454">
    <property type="component" value="Unassembled WGS sequence"/>
</dbReference>
<dbReference type="EMBL" id="JABXPT010000002">
    <property type="protein sequence ID" value="MBA7897404.1"/>
    <property type="molecule type" value="Genomic_DNA"/>
</dbReference>
<dbReference type="GO" id="GO:0016301">
    <property type="term" value="F:kinase activity"/>
    <property type="evidence" value="ECO:0007669"/>
    <property type="project" value="UniProtKB-KW"/>
</dbReference>
<dbReference type="GO" id="GO:0009401">
    <property type="term" value="P:phosphoenolpyruvate-dependent sugar phosphotransferase system"/>
    <property type="evidence" value="ECO:0007669"/>
    <property type="project" value="UniProtKB-KW"/>
</dbReference>
<gene>
    <name evidence="15" type="primary">manX_1</name>
    <name evidence="16" type="synonym">manX_3</name>
    <name evidence="15" type="ORF">C4A13_00497</name>
    <name evidence="12" type="ORF">HV018_20125</name>
    <name evidence="9" type="ORF">HV245_04240</name>
    <name evidence="14" type="ORF">HV276_21385</name>
    <name evidence="13" type="ORF">HV284_16510</name>
    <name evidence="11" type="ORF">KJE03_09765</name>
    <name evidence="16" type="ORF">NCTC8196_04358</name>
    <name evidence="10" type="ORF">NVV43_07795</name>
</gene>
<evidence type="ECO:0000313" key="16">
    <source>
        <dbReference type="EMBL" id="VED82166.1"/>
    </source>
</evidence>
<dbReference type="Proteomes" id="UP001235723">
    <property type="component" value="Unassembled WGS sequence"/>
</dbReference>
<dbReference type="EMBL" id="CP056159">
    <property type="protein sequence ID" value="QLV02539.1"/>
    <property type="molecule type" value="Genomic_DNA"/>
</dbReference>
<evidence type="ECO:0000313" key="11">
    <source>
        <dbReference type="EMBL" id="MDQ9293765.1"/>
    </source>
</evidence>
<reference evidence="10" key="5">
    <citation type="submission" date="2022-07" db="EMBL/GenBank/DDBJ databases">
        <title>Diversity of ethanolamine utilization by human commensal Escherichia coli.</title>
        <authorList>
            <person name="Jubelin G."/>
        </authorList>
    </citation>
    <scope>NUCLEOTIDE SEQUENCE</scope>
    <source>
        <strain evidence="10">S1</strain>
    </source>
</reference>
<evidence type="ECO:0000313" key="22">
    <source>
        <dbReference type="Proteomes" id="UP000518474"/>
    </source>
</evidence>
<dbReference type="PROSITE" id="PS51096">
    <property type="entry name" value="PTS_EIIA_TYPE_4"/>
    <property type="match status" value="1"/>
</dbReference>
<evidence type="ECO:0000313" key="15">
    <source>
        <dbReference type="EMBL" id="RDR22094.1"/>
    </source>
</evidence>
<dbReference type="Proteomes" id="UP001206878">
    <property type="component" value="Unassembled WGS sequence"/>
</dbReference>
<evidence type="ECO:0000256" key="6">
    <source>
        <dbReference type="ARBA" id="ARBA00022683"/>
    </source>
</evidence>
<dbReference type="InterPro" id="IPR036662">
    <property type="entry name" value="PTS_EIIA_man-typ_sf"/>
</dbReference>
<dbReference type="Proteomes" id="UP000518474">
    <property type="component" value="Unassembled WGS sequence"/>
</dbReference>
<evidence type="ECO:0000313" key="9">
    <source>
        <dbReference type="EMBL" id="MBA7897404.1"/>
    </source>
</evidence>
<comment type="subcellular location">
    <subcellularLocation>
        <location evidence="1">Cytoplasm</location>
    </subcellularLocation>
</comment>
<evidence type="ECO:0000313" key="14">
    <source>
        <dbReference type="EMBL" id="QLX32123.1"/>
    </source>
</evidence>
<dbReference type="EMBL" id="CP056165">
    <property type="protein sequence ID" value="QLX32123.1"/>
    <property type="molecule type" value="Genomic_DNA"/>
</dbReference>
<evidence type="ECO:0000256" key="4">
    <source>
        <dbReference type="ARBA" id="ARBA00022597"/>
    </source>
</evidence>
<protein>
    <submittedName>
        <fullName evidence="9">PTS sugar transporter subunit IIA</fullName>
    </submittedName>
    <submittedName>
        <fullName evidence="15">PTS system mannose-specific EIIAB component</fullName>
    </submittedName>
    <submittedName>
        <fullName evidence="16">PTS system transporter subunit IIA</fullName>
    </submittedName>
</protein>
<dbReference type="PANTHER" id="PTHR33799">
    <property type="entry name" value="PTS PERMEASE-RELATED-RELATED"/>
    <property type="match status" value="1"/>
</dbReference>
<evidence type="ECO:0000256" key="3">
    <source>
        <dbReference type="ARBA" id="ARBA00022490"/>
    </source>
</evidence>
<dbReference type="SUPFAM" id="SSF53062">
    <property type="entry name" value="PTS system fructose IIA component-like"/>
    <property type="match status" value="1"/>
</dbReference>
<dbReference type="CDD" id="cd00006">
    <property type="entry name" value="PTS_IIA_man"/>
    <property type="match status" value="1"/>
</dbReference>